<proteinExistence type="predicted"/>
<name>A0ACC2NI91_9HYME</name>
<dbReference type="Proteomes" id="UP001239111">
    <property type="component" value="Chromosome 3"/>
</dbReference>
<comment type="caution">
    <text evidence="1">The sequence shown here is derived from an EMBL/GenBank/DDBJ whole genome shotgun (WGS) entry which is preliminary data.</text>
</comment>
<dbReference type="EMBL" id="CM056743">
    <property type="protein sequence ID" value="KAJ8670821.1"/>
    <property type="molecule type" value="Genomic_DNA"/>
</dbReference>
<feature type="non-terminal residue" evidence="1">
    <location>
        <position position="1"/>
    </location>
</feature>
<sequence>ETMASAVRKRPPPVNDIDTRPANFNTKKGKDGAVVKLSANYFRLKNKPEWCLFQYRVDIAPEEERTIVKKALLRTHKDDLGAYLFDGTVLYTIARLPQPLELNSIRQEDKQPMNIKIRLVGDLAQGDYHYVQFFNILMRRCLEHLNLQLVGRNYFDAASRVEVREHKIDLWPGYLTSIRQHEKEILMCSDITHKVMRNQTLLDVLGESYSADRRNYQTVFKNTVIGCVVLTDYNNRTYRIDDVDFRSTPNSTFKMRDGTDMSYANYYKQRYQINIRDMRQPLLVSRSKARDRRAGQDELIYLIPELCRSTGLTDAMRNDFRLMKALADHTRVPPEQRIQKLMNFSQRLRGKREILEEFSKWNFELDTNLIELSGRIIPGQLLYFGRKKTLSPKNADWNFDLQAQPQLIAPKLSQWVAIVPDRNVTDAQ</sequence>
<organism evidence="1 2">
    <name type="scientific">Eretmocerus hayati</name>
    <dbReference type="NCBI Taxonomy" id="131215"/>
    <lineage>
        <taxon>Eukaryota</taxon>
        <taxon>Metazoa</taxon>
        <taxon>Ecdysozoa</taxon>
        <taxon>Arthropoda</taxon>
        <taxon>Hexapoda</taxon>
        <taxon>Insecta</taxon>
        <taxon>Pterygota</taxon>
        <taxon>Neoptera</taxon>
        <taxon>Endopterygota</taxon>
        <taxon>Hymenoptera</taxon>
        <taxon>Apocrita</taxon>
        <taxon>Proctotrupomorpha</taxon>
        <taxon>Chalcidoidea</taxon>
        <taxon>Aphelinidae</taxon>
        <taxon>Aphelininae</taxon>
        <taxon>Eretmocerus</taxon>
    </lineage>
</organism>
<evidence type="ECO:0000313" key="2">
    <source>
        <dbReference type="Proteomes" id="UP001239111"/>
    </source>
</evidence>
<gene>
    <name evidence="1" type="ORF">QAD02_002080</name>
</gene>
<keyword evidence="2" id="KW-1185">Reference proteome</keyword>
<feature type="non-terminal residue" evidence="1">
    <location>
        <position position="428"/>
    </location>
</feature>
<protein>
    <submittedName>
        <fullName evidence="1">Uncharacterized protein</fullName>
    </submittedName>
</protein>
<accession>A0ACC2NI91</accession>
<reference evidence="1" key="1">
    <citation type="submission" date="2023-04" db="EMBL/GenBank/DDBJ databases">
        <title>A chromosome-level genome assembly of the parasitoid wasp Eretmocerus hayati.</title>
        <authorList>
            <person name="Zhong Y."/>
            <person name="Liu S."/>
            <person name="Liu Y."/>
        </authorList>
    </citation>
    <scope>NUCLEOTIDE SEQUENCE</scope>
    <source>
        <strain evidence="1">ZJU_SS_LIU_2023</strain>
    </source>
</reference>
<evidence type="ECO:0000313" key="1">
    <source>
        <dbReference type="EMBL" id="KAJ8670821.1"/>
    </source>
</evidence>